<protein>
    <submittedName>
        <fullName evidence="2">2-dehydro-3-deoxygluconokinase</fullName>
        <ecNumber evidence="2">2.7.1.45</ecNumber>
    </submittedName>
</protein>
<dbReference type="InterPro" id="IPR029056">
    <property type="entry name" value="Ribokinase-like"/>
</dbReference>
<dbReference type="EC" id="2.7.1.45" evidence="2"/>
<keyword evidence="2" id="KW-0808">Transferase</keyword>
<dbReference type="Pfam" id="PF00294">
    <property type="entry name" value="PfkB"/>
    <property type="match status" value="1"/>
</dbReference>
<name>A0A1C3JGD6_9VIBR</name>
<sequence length="301" mass="32538">MTFDVLVSGLNVIDLLVTLPEEYNYGSKHKVDNIIIQGGAPAGNGACGMATLGLNTAFLGYLGNNAQSSIARDELNRWNVDTSLMLCEPNMIPATALVQVDATSGERTVFYTTQGYRALVAADIQPTWLDNTKLLYVDGYDVEGNIALLELAKEKGIPSIIDMEVGNLNQLETMLKLGSHVILPLEAAQLISNEEDPETCLDTLSQLSDAQLVITDGANGSWARQQGKSIHQPCFEVAVVDTTGCGDAYHAAYAYSLIQGDTLTERMIFASAFAAIVATYFGGRTYFPSPSEVKSFIQNYQ</sequence>
<dbReference type="PANTHER" id="PTHR42774:SF3">
    <property type="entry name" value="KETOHEXOKINASE"/>
    <property type="match status" value="1"/>
</dbReference>
<gene>
    <name evidence="2" type="primary">kdgK_4</name>
    <name evidence="2" type="ORF">VCE7224_02914</name>
</gene>
<dbReference type="RefSeq" id="WP_065676854.1">
    <property type="nucleotide sequence ID" value="NZ_AP025464.1"/>
</dbReference>
<keyword evidence="3" id="KW-1185">Reference proteome</keyword>
<proteinExistence type="predicted"/>
<dbReference type="GO" id="GO:0008673">
    <property type="term" value="F:2-dehydro-3-deoxygluconokinase activity"/>
    <property type="evidence" value="ECO:0007669"/>
    <property type="project" value="UniProtKB-EC"/>
</dbReference>
<evidence type="ECO:0000313" key="3">
    <source>
        <dbReference type="Proteomes" id="UP000092819"/>
    </source>
</evidence>
<reference evidence="3" key="1">
    <citation type="submission" date="2016-06" db="EMBL/GenBank/DDBJ databases">
        <authorList>
            <person name="Rodrigo-Torres L."/>
            <person name="Arahal D.R."/>
        </authorList>
    </citation>
    <scope>NUCLEOTIDE SEQUENCE [LARGE SCALE GENOMIC DNA]</scope>
    <source>
        <strain evidence="3">CECT 7224</strain>
    </source>
</reference>
<dbReference type="AlphaFoldDB" id="A0A1C3JGD6"/>
<dbReference type="InterPro" id="IPR052562">
    <property type="entry name" value="Ketohexokinase-related"/>
</dbReference>
<evidence type="ECO:0000259" key="1">
    <source>
        <dbReference type="Pfam" id="PF00294"/>
    </source>
</evidence>
<feature type="domain" description="Carbohydrate kinase PfkB" evidence="1">
    <location>
        <begin position="25"/>
        <end position="285"/>
    </location>
</feature>
<dbReference type="InterPro" id="IPR011611">
    <property type="entry name" value="PfkB_dom"/>
</dbReference>
<organism evidence="2 3">
    <name type="scientific">Vibrio celticus</name>
    <dbReference type="NCBI Taxonomy" id="446372"/>
    <lineage>
        <taxon>Bacteria</taxon>
        <taxon>Pseudomonadati</taxon>
        <taxon>Pseudomonadota</taxon>
        <taxon>Gammaproteobacteria</taxon>
        <taxon>Vibrionales</taxon>
        <taxon>Vibrionaceae</taxon>
        <taxon>Vibrio</taxon>
    </lineage>
</organism>
<dbReference type="Proteomes" id="UP000092819">
    <property type="component" value="Unassembled WGS sequence"/>
</dbReference>
<dbReference type="PANTHER" id="PTHR42774">
    <property type="entry name" value="PHOSPHOTRANSFERASE SYSTEM TRANSPORT PROTEIN"/>
    <property type="match status" value="1"/>
</dbReference>
<dbReference type="EMBL" id="FLQZ01000063">
    <property type="protein sequence ID" value="SBT14152.1"/>
    <property type="molecule type" value="Genomic_DNA"/>
</dbReference>
<dbReference type="SUPFAM" id="SSF53613">
    <property type="entry name" value="Ribokinase-like"/>
    <property type="match status" value="1"/>
</dbReference>
<keyword evidence="2" id="KW-0418">Kinase</keyword>
<evidence type="ECO:0000313" key="2">
    <source>
        <dbReference type="EMBL" id="SBT14152.1"/>
    </source>
</evidence>
<accession>A0A1C3JGD6</accession>
<dbReference type="Gene3D" id="3.40.1190.20">
    <property type="match status" value="1"/>
</dbReference>